<accession>A0ABR8U4G3</accession>
<protein>
    <submittedName>
        <fullName evidence="2">AsnC family protein</fullName>
    </submittedName>
</protein>
<keyword evidence="3" id="KW-1185">Reference proteome</keyword>
<dbReference type="RefSeq" id="WP_191806111.1">
    <property type="nucleotide sequence ID" value="NZ_JACSQF010000036.1"/>
</dbReference>
<evidence type="ECO:0000256" key="1">
    <source>
        <dbReference type="SAM" id="MobiDB-lite"/>
    </source>
</evidence>
<organism evidence="2 3">
    <name type="scientific">Oerskovia merdavium</name>
    <dbReference type="NCBI Taxonomy" id="2762227"/>
    <lineage>
        <taxon>Bacteria</taxon>
        <taxon>Bacillati</taxon>
        <taxon>Actinomycetota</taxon>
        <taxon>Actinomycetes</taxon>
        <taxon>Micrococcales</taxon>
        <taxon>Cellulomonadaceae</taxon>
        <taxon>Oerskovia</taxon>
    </lineage>
</organism>
<evidence type="ECO:0000313" key="3">
    <source>
        <dbReference type="Proteomes" id="UP000655570"/>
    </source>
</evidence>
<proteinExistence type="predicted"/>
<comment type="caution">
    <text evidence="2">The sequence shown here is derived from an EMBL/GenBank/DDBJ whole genome shotgun (WGS) entry which is preliminary data.</text>
</comment>
<gene>
    <name evidence="2" type="ORF">H9641_19740</name>
</gene>
<reference evidence="2 3" key="1">
    <citation type="submission" date="2020-08" db="EMBL/GenBank/DDBJ databases">
        <title>A Genomic Blueprint of the Chicken Gut Microbiome.</title>
        <authorList>
            <person name="Gilroy R."/>
            <person name="Ravi A."/>
            <person name="Getino M."/>
            <person name="Pursley I."/>
            <person name="Horton D.L."/>
            <person name="Alikhan N.-F."/>
            <person name="Baker D."/>
            <person name="Gharbi K."/>
            <person name="Hall N."/>
            <person name="Watson M."/>
            <person name="Adriaenssens E.M."/>
            <person name="Foster-Nyarko E."/>
            <person name="Jarju S."/>
            <person name="Secka A."/>
            <person name="Antonio M."/>
            <person name="Oren A."/>
            <person name="Chaudhuri R."/>
            <person name="La Ragione R.M."/>
            <person name="Hildebrand F."/>
            <person name="Pallen M.J."/>
        </authorList>
    </citation>
    <scope>NUCLEOTIDE SEQUENCE [LARGE SCALE GENOMIC DNA]</scope>
    <source>
        <strain evidence="2 3">Sa2CUA9</strain>
    </source>
</reference>
<sequence length="187" mass="20008">MSWSTDDGAHEGAARAVFADGALSGSHGPGDQVTVGIYADGSRAGLDADVRSEDGVVGWRGWCSCGWRSARAFTRVHLRELEDRANKIAYEESAFAPQWVEDEAHAEWLAHIAPDVAASDVATAAREAAEAARRLDLAVLTARAVGASWDAIGRAAGMTRQSAHERWASATAQPKVDRERAAKRKRA</sequence>
<name>A0ABR8U4G3_9CELL</name>
<dbReference type="EMBL" id="JACSQF010000036">
    <property type="protein sequence ID" value="MBD7982930.1"/>
    <property type="molecule type" value="Genomic_DNA"/>
</dbReference>
<dbReference type="Proteomes" id="UP000655570">
    <property type="component" value="Unassembled WGS sequence"/>
</dbReference>
<feature type="region of interest" description="Disordered" evidence="1">
    <location>
        <begin position="160"/>
        <end position="187"/>
    </location>
</feature>
<evidence type="ECO:0000313" key="2">
    <source>
        <dbReference type="EMBL" id="MBD7982930.1"/>
    </source>
</evidence>